<proteinExistence type="inferred from homology"/>
<gene>
    <name evidence="3" type="ORF">TH6_09855</name>
</gene>
<dbReference type="EMBL" id="JPWB01000003">
    <property type="protein sequence ID" value="RCK23308.1"/>
    <property type="molecule type" value="Genomic_DNA"/>
</dbReference>
<evidence type="ECO:0000313" key="4">
    <source>
        <dbReference type="Proteomes" id="UP000253061"/>
    </source>
</evidence>
<dbReference type="SUPFAM" id="SSF55961">
    <property type="entry name" value="Bet v1-like"/>
    <property type="match status" value="1"/>
</dbReference>
<dbReference type="Pfam" id="PF08327">
    <property type="entry name" value="AHSA1"/>
    <property type="match status" value="1"/>
</dbReference>
<name>A0A367VDL0_9PROT</name>
<evidence type="ECO:0000313" key="3">
    <source>
        <dbReference type="EMBL" id="RCK23308.1"/>
    </source>
</evidence>
<reference evidence="3 4" key="1">
    <citation type="submission" date="2014-07" db="EMBL/GenBank/DDBJ databases">
        <title>Draft genome sequence of Thalassospira profundimaris R8-17.</title>
        <authorList>
            <person name="Lai Q."/>
            <person name="Shao Z."/>
        </authorList>
    </citation>
    <scope>NUCLEOTIDE SEQUENCE [LARGE SCALE GENOMIC DNA]</scope>
    <source>
        <strain evidence="3 4">R8-17</strain>
    </source>
</reference>
<dbReference type="Gene3D" id="3.30.530.20">
    <property type="match status" value="1"/>
</dbReference>
<accession>A0A367VDL0</accession>
<dbReference type="InterPro" id="IPR013538">
    <property type="entry name" value="ASHA1/2-like_C"/>
</dbReference>
<dbReference type="Proteomes" id="UP000253061">
    <property type="component" value="Unassembled WGS sequence"/>
</dbReference>
<comment type="caution">
    <text evidence="3">The sequence shown here is derived from an EMBL/GenBank/DDBJ whole genome shotgun (WGS) entry which is preliminary data.</text>
</comment>
<organism evidence="3 4">
    <name type="scientific">Thalassospira profundimaris</name>
    <dbReference type="NCBI Taxonomy" id="502049"/>
    <lineage>
        <taxon>Bacteria</taxon>
        <taxon>Pseudomonadati</taxon>
        <taxon>Pseudomonadota</taxon>
        <taxon>Alphaproteobacteria</taxon>
        <taxon>Rhodospirillales</taxon>
        <taxon>Thalassospiraceae</taxon>
        <taxon>Thalassospira</taxon>
    </lineage>
</organism>
<dbReference type="InterPro" id="IPR023393">
    <property type="entry name" value="START-like_dom_sf"/>
</dbReference>
<comment type="similarity">
    <text evidence="1">Belongs to the AHA1 family.</text>
</comment>
<feature type="domain" description="Activator of Hsp90 ATPase homologue 1/2-like C-terminal" evidence="2">
    <location>
        <begin position="20"/>
        <end position="128"/>
    </location>
</feature>
<protein>
    <recommendedName>
        <fullName evidence="2">Activator of Hsp90 ATPase homologue 1/2-like C-terminal domain-containing protein</fullName>
    </recommendedName>
</protein>
<dbReference type="AlphaFoldDB" id="A0A367VDL0"/>
<sequence>MTPLKNPELAPIRFELTLAVDPDDAFTAFTAGFGQWWPTDTHSIAKKDCITVEFNEGVGGEIIERTKGAKDIPWGRVRSWQPGEHLSFTWHPGWNEGDFTLVEVSFDLNDFGRCVIRLEHKAWENVGDIAPALREGYLKGWEFAFGECFGDYLRQQR</sequence>
<evidence type="ECO:0000256" key="1">
    <source>
        <dbReference type="ARBA" id="ARBA00006817"/>
    </source>
</evidence>
<dbReference type="RefSeq" id="WP_062953751.1">
    <property type="nucleotide sequence ID" value="NZ_JPWB01000003.1"/>
</dbReference>
<evidence type="ECO:0000259" key="2">
    <source>
        <dbReference type="Pfam" id="PF08327"/>
    </source>
</evidence>